<name>A0A8I0HAX9_XANCI</name>
<feature type="non-terminal residue" evidence="2">
    <location>
        <position position="1"/>
    </location>
</feature>
<dbReference type="Proteomes" id="UP000653002">
    <property type="component" value="Unassembled WGS sequence"/>
</dbReference>
<dbReference type="EMBL" id="JAABFR010002002">
    <property type="protein sequence ID" value="MBD4339082.1"/>
    <property type="molecule type" value="Genomic_DNA"/>
</dbReference>
<comment type="caution">
    <text evidence="2">The sequence shown here is derived from an EMBL/GenBank/DDBJ whole genome shotgun (WGS) entry which is preliminary data.</text>
</comment>
<dbReference type="AlphaFoldDB" id="A0A8I0HAX9"/>
<reference evidence="2" key="1">
    <citation type="submission" date="2020-01" db="EMBL/GenBank/DDBJ databases">
        <authorList>
            <person name="Richard D."/>
        </authorList>
    </citation>
    <scope>NUCLEOTIDE SEQUENCE</scope>
    <source>
        <strain evidence="2">JP541</strain>
    </source>
</reference>
<dbReference type="InterPro" id="IPR012341">
    <property type="entry name" value="6hp_glycosidase-like_sf"/>
</dbReference>
<feature type="domain" description="Alpha-L-rhamnosidase six-hairpin glycosidase" evidence="1">
    <location>
        <begin position="9"/>
        <end position="86"/>
    </location>
</feature>
<proteinExistence type="predicted"/>
<accession>A0A8I0HAX9</accession>
<gene>
    <name evidence="2" type="ORF">GUH15_24115</name>
</gene>
<dbReference type="GO" id="GO:0005975">
    <property type="term" value="P:carbohydrate metabolic process"/>
    <property type="evidence" value="ECO:0007669"/>
    <property type="project" value="InterPro"/>
</dbReference>
<protein>
    <recommendedName>
        <fullName evidence="1">Alpha-L-rhamnosidase six-hairpin glycosidase domain-containing protein</fullName>
    </recommendedName>
</protein>
<feature type="non-terminal residue" evidence="2">
    <location>
        <position position="86"/>
    </location>
</feature>
<evidence type="ECO:0000259" key="1">
    <source>
        <dbReference type="Pfam" id="PF17389"/>
    </source>
</evidence>
<dbReference type="Gene3D" id="1.50.10.10">
    <property type="match status" value="1"/>
</dbReference>
<evidence type="ECO:0000313" key="3">
    <source>
        <dbReference type="Proteomes" id="UP000653002"/>
    </source>
</evidence>
<evidence type="ECO:0000313" key="2">
    <source>
        <dbReference type="EMBL" id="MBD4339082.1"/>
    </source>
</evidence>
<dbReference type="Pfam" id="PF17389">
    <property type="entry name" value="Bac_rhamnosid6H"/>
    <property type="match status" value="1"/>
</dbReference>
<sequence length="86" mass="9730">QADGTIINQTRYCENAGSTHHPSQTAYALAIDFNLMPEETMEQTTHYFVESIHRRDNHLSVGFLGISHLLPALTKCRQNELAFTLL</sequence>
<organism evidence="2 3">
    <name type="scientific">Xanthomonas citri pv. citri</name>
    <dbReference type="NCBI Taxonomy" id="611301"/>
    <lineage>
        <taxon>Bacteria</taxon>
        <taxon>Pseudomonadati</taxon>
        <taxon>Pseudomonadota</taxon>
        <taxon>Gammaproteobacteria</taxon>
        <taxon>Lysobacterales</taxon>
        <taxon>Lysobacteraceae</taxon>
        <taxon>Xanthomonas</taxon>
    </lineage>
</organism>
<dbReference type="InterPro" id="IPR035396">
    <property type="entry name" value="Bac_rhamnosid6H"/>
</dbReference>